<name>A0A4C1XPR0_EUMVA</name>
<dbReference type="Proteomes" id="UP000299102">
    <property type="component" value="Unassembled WGS sequence"/>
</dbReference>
<protein>
    <submittedName>
        <fullName evidence="1">Uncharacterized protein</fullName>
    </submittedName>
</protein>
<keyword evidence="2" id="KW-1185">Reference proteome</keyword>
<dbReference type="EMBL" id="BGZK01000920">
    <property type="protein sequence ID" value="GBP65140.1"/>
    <property type="molecule type" value="Genomic_DNA"/>
</dbReference>
<proteinExistence type="predicted"/>
<organism evidence="1 2">
    <name type="scientific">Eumeta variegata</name>
    <name type="common">Bagworm moth</name>
    <name type="synonym">Eumeta japonica</name>
    <dbReference type="NCBI Taxonomy" id="151549"/>
    <lineage>
        <taxon>Eukaryota</taxon>
        <taxon>Metazoa</taxon>
        <taxon>Ecdysozoa</taxon>
        <taxon>Arthropoda</taxon>
        <taxon>Hexapoda</taxon>
        <taxon>Insecta</taxon>
        <taxon>Pterygota</taxon>
        <taxon>Neoptera</taxon>
        <taxon>Endopterygota</taxon>
        <taxon>Lepidoptera</taxon>
        <taxon>Glossata</taxon>
        <taxon>Ditrysia</taxon>
        <taxon>Tineoidea</taxon>
        <taxon>Psychidae</taxon>
        <taxon>Oiketicinae</taxon>
        <taxon>Eumeta</taxon>
    </lineage>
</organism>
<evidence type="ECO:0000313" key="1">
    <source>
        <dbReference type="EMBL" id="GBP65140.1"/>
    </source>
</evidence>
<sequence length="174" mass="19236">MWATLAARGGRYNAVVTLAVYGSNVRYCLAMTKTTIKSSKMERFIDYLRIVELLRRKCQTQAIEVAPARAAPALRPIVNTKATALECLLSAVAIVIRKTEFKANNSKLTSMSVYHRVILAARHARHTRPPAPGARAASIPVQALTSRISIISGIDVMDYFFSPVQNQSRSVYLL</sequence>
<dbReference type="AlphaFoldDB" id="A0A4C1XPR0"/>
<gene>
    <name evidence="1" type="ORF">EVAR_29804_1</name>
</gene>
<reference evidence="1 2" key="1">
    <citation type="journal article" date="2019" name="Commun. Biol.">
        <title>The bagworm genome reveals a unique fibroin gene that provides high tensile strength.</title>
        <authorList>
            <person name="Kono N."/>
            <person name="Nakamura H."/>
            <person name="Ohtoshi R."/>
            <person name="Tomita M."/>
            <person name="Numata K."/>
            <person name="Arakawa K."/>
        </authorList>
    </citation>
    <scope>NUCLEOTIDE SEQUENCE [LARGE SCALE GENOMIC DNA]</scope>
</reference>
<comment type="caution">
    <text evidence="1">The sequence shown here is derived from an EMBL/GenBank/DDBJ whole genome shotgun (WGS) entry which is preliminary data.</text>
</comment>
<accession>A0A4C1XPR0</accession>
<evidence type="ECO:0000313" key="2">
    <source>
        <dbReference type="Proteomes" id="UP000299102"/>
    </source>
</evidence>